<dbReference type="RefSeq" id="WP_085511982.1">
    <property type="nucleotide sequence ID" value="NZ_FXAP01000003.1"/>
</dbReference>
<dbReference type="SMART" id="SM00347">
    <property type="entry name" value="HTH_MARR"/>
    <property type="match status" value="1"/>
</dbReference>
<dbReference type="InterPro" id="IPR036390">
    <property type="entry name" value="WH_DNA-bd_sf"/>
</dbReference>
<dbReference type="Pfam" id="PF12802">
    <property type="entry name" value="MarR_2"/>
    <property type="match status" value="1"/>
</dbReference>
<dbReference type="InterPro" id="IPR036388">
    <property type="entry name" value="WH-like_DNA-bd_sf"/>
</dbReference>
<keyword evidence="2" id="KW-0238">DNA-binding</keyword>
<dbReference type="AlphaFoldDB" id="A0A3N2BZ35"/>
<dbReference type="GO" id="GO:0006950">
    <property type="term" value="P:response to stress"/>
    <property type="evidence" value="ECO:0007669"/>
    <property type="project" value="TreeGrafter"/>
</dbReference>
<dbReference type="GO" id="GO:0003677">
    <property type="term" value="F:DNA binding"/>
    <property type="evidence" value="ECO:0007669"/>
    <property type="project" value="UniProtKB-KW"/>
</dbReference>
<dbReference type="InterPro" id="IPR039422">
    <property type="entry name" value="MarR/SlyA-like"/>
</dbReference>
<organism evidence="2 3">
    <name type="scientific">Plantibacter flavus</name>
    <dbReference type="NCBI Taxonomy" id="150123"/>
    <lineage>
        <taxon>Bacteria</taxon>
        <taxon>Bacillati</taxon>
        <taxon>Actinomycetota</taxon>
        <taxon>Actinomycetes</taxon>
        <taxon>Micrococcales</taxon>
        <taxon>Microbacteriaceae</taxon>
        <taxon>Plantibacter</taxon>
    </lineage>
</organism>
<dbReference type="GO" id="GO:0003700">
    <property type="term" value="F:DNA-binding transcription factor activity"/>
    <property type="evidence" value="ECO:0007669"/>
    <property type="project" value="InterPro"/>
</dbReference>
<gene>
    <name evidence="2" type="ORF">EDD42_0561</name>
</gene>
<reference evidence="2 3" key="1">
    <citation type="submission" date="2018-11" db="EMBL/GenBank/DDBJ databases">
        <title>Sequencing the genomes of 1000 actinobacteria strains.</title>
        <authorList>
            <person name="Klenk H.-P."/>
        </authorList>
    </citation>
    <scope>NUCLEOTIDE SEQUENCE [LARGE SCALE GENOMIC DNA]</scope>
    <source>
        <strain evidence="2 3">DSM 14012</strain>
    </source>
</reference>
<evidence type="ECO:0000259" key="1">
    <source>
        <dbReference type="PROSITE" id="PS50995"/>
    </source>
</evidence>
<feature type="domain" description="HTH marR-type" evidence="1">
    <location>
        <begin position="23"/>
        <end position="158"/>
    </location>
</feature>
<dbReference type="Proteomes" id="UP000266915">
    <property type="component" value="Unassembled WGS sequence"/>
</dbReference>
<evidence type="ECO:0000313" key="3">
    <source>
        <dbReference type="Proteomes" id="UP000266915"/>
    </source>
</evidence>
<protein>
    <submittedName>
        <fullName evidence="2">DNA-binding MarR family transcriptional regulator</fullName>
    </submittedName>
</protein>
<dbReference type="EMBL" id="RKHL01000001">
    <property type="protein sequence ID" value="ROR80520.1"/>
    <property type="molecule type" value="Genomic_DNA"/>
</dbReference>
<comment type="caution">
    <text evidence="2">The sequence shown here is derived from an EMBL/GenBank/DDBJ whole genome shotgun (WGS) entry which is preliminary data.</text>
</comment>
<dbReference type="PRINTS" id="PR00598">
    <property type="entry name" value="HTHMARR"/>
</dbReference>
<keyword evidence="3" id="KW-1185">Reference proteome</keyword>
<evidence type="ECO:0000313" key="2">
    <source>
        <dbReference type="EMBL" id="ROR80520.1"/>
    </source>
</evidence>
<dbReference type="PANTHER" id="PTHR33164:SF104">
    <property type="entry name" value="TRANSCRIPTIONAL REGULATORY PROTEIN"/>
    <property type="match status" value="1"/>
</dbReference>
<dbReference type="PROSITE" id="PS50995">
    <property type="entry name" value="HTH_MARR_2"/>
    <property type="match status" value="1"/>
</dbReference>
<accession>A0A3N2BZ35</accession>
<sequence length="161" mass="17422">MSTRVDDILSQWRSERPDLDVSPMAVIGRLSRAAAAVDARLSTTFAEHGLDSASFDVLATLLRAGSPHELAPKDLAHWSMVTSSAIAQRVNKLVERGLVTRRPSERDGRGTVVALTPAGKRLVEAALPDHLATEERILDGFTAAERKQLASFLERLAGTDP</sequence>
<dbReference type="SUPFAM" id="SSF46785">
    <property type="entry name" value="Winged helix' DNA-binding domain"/>
    <property type="match status" value="1"/>
</dbReference>
<dbReference type="InterPro" id="IPR000835">
    <property type="entry name" value="HTH_MarR-typ"/>
</dbReference>
<dbReference type="Gene3D" id="1.10.10.10">
    <property type="entry name" value="Winged helix-like DNA-binding domain superfamily/Winged helix DNA-binding domain"/>
    <property type="match status" value="1"/>
</dbReference>
<proteinExistence type="predicted"/>
<dbReference type="PANTHER" id="PTHR33164">
    <property type="entry name" value="TRANSCRIPTIONAL REGULATOR, MARR FAMILY"/>
    <property type="match status" value="1"/>
</dbReference>
<name>A0A3N2BZ35_9MICO</name>